<feature type="transmembrane region" description="Helical" evidence="8">
    <location>
        <begin position="36"/>
        <end position="56"/>
    </location>
</feature>
<comment type="caution">
    <text evidence="10">The sequence shown here is derived from an EMBL/GenBank/DDBJ whole genome shotgun (WGS) entry which is preliminary data.</text>
</comment>
<accession>A0A7K1UTP0</accession>
<dbReference type="InterPro" id="IPR050297">
    <property type="entry name" value="LipidA_mod_glycosyltrf_83"/>
</dbReference>
<name>A0A7K1UTP0_9NOCA</name>
<keyword evidence="4 10" id="KW-0808">Transferase</keyword>
<keyword evidence="3" id="KW-0328">Glycosyltransferase</keyword>
<sequence length="435" mass="47718">MLAIGRHHLAWGSADQPPLAPALTAVSDWLAPGSLLVLRVPVALATGGAVVVVALIAREFGGDRRAQLIAGAAQAGALWLTIAGHWLTPYSLEPVEWLLLIWLLVRWIRVREDRLLVAVGAVAGVAMETKFQVFLLCAVLFASVAAFGPRELLRRRMLWVGVALALALSLPTLVWQAANGWPQLRMGAVVASESEELYGGRPGVAVALIGMAGITGTVLCLYGLWQLLRREDLRPYRFLGVATVALYVFFVITVGRFYYLGGMYGPLFAAGAVGLQYRRLSGGRWAWLVWPACVVNIATVVGMLLVADRATQSDVPQAIAERTAEAYEALPPEDRARIAILGQSYIIAAYLDVYSPPGSLPNAYSTNRSYGYFSPPPESSTDALYVGAPPDELRPYFNLCRKLSDYGESQEQWLCTGRNERWQIIWPRLRHLRMN</sequence>
<dbReference type="Proteomes" id="UP000466794">
    <property type="component" value="Unassembled WGS sequence"/>
</dbReference>
<evidence type="ECO:0000256" key="5">
    <source>
        <dbReference type="ARBA" id="ARBA00022692"/>
    </source>
</evidence>
<feature type="transmembrane region" description="Helical" evidence="8">
    <location>
        <begin position="157"/>
        <end position="178"/>
    </location>
</feature>
<keyword evidence="7 8" id="KW-0472">Membrane</keyword>
<evidence type="ECO:0000256" key="3">
    <source>
        <dbReference type="ARBA" id="ARBA00022676"/>
    </source>
</evidence>
<feature type="transmembrane region" description="Helical" evidence="8">
    <location>
        <begin position="68"/>
        <end position="87"/>
    </location>
</feature>
<keyword evidence="2" id="KW-1003">Cell membrane</keyword>
<reference evidence="10 11" key="1">
    <citation type="submission" date="2019-12" db="EMBL/GenBank/DDBJ databases">
        <title>Nocardia sp. nov. ET3-3 isolated from soil.</title>
        <authorList>
            <person name="Kanchanasin P."/>
            <person name="Tanasupawat S."/>
            <person name="Yuki M."/>
            <person name="Kudo T."/>
        </authorList>
    </citation>
    <scope>NUCLEOTIDE SEQUENCE [LARGE SCALE GENOMIC DNA]</scope>
    <source>
        <strain evidence="10 11">ET3-3</strain>
    </source>
</reference>
<feature type="transmembrane region" description="Helical" evidence="8">
    <location>
        <begin position="236"/>
        <end position="259"/>
    </location>
</feature>
<dbReference type="PANTHER" id="PTHR33908">
    <property type="entry name" value="MANNOSYLTRANSFERASE YKCB-RELATED"/>
    <property type="match status" value="1"/>
</dbReference>
<comment type="subcellular location">
    <subcellularLocation>
        <location evidence="1">Cell membrane</location>
        <topology evidence="1">Multi-pass membrane protein</topology>
    </subcellularLocation>
</comment>
<evidence type="ECO:0000256" key="8">
    <source>
        <dbReference type="SAM" id="Phobius"/>
    </source>
</evidence>
<evidence type="ECO:0000313" key="10">
    <source>
        <dbReference type="EMBL" id="MVU77529.1"/>
    </source>
</evidence>
<keyword evidence="5 8" id="KW-0812">Transmembrane</keyword>
<dbReference type="PANTHER" id="PTHR33908:SF11">
    <property type="entry name" value="MEMBRANE PROTEIN"/>
    <property type="match status" value="1"/>
</dbReference>
<feature type="transmembrane region" description="Helical" evidence="8">
    <location>
        <begin position="204"/>
        <end position="224"/>
    </location>
</feature>
<dbReference type="AlphaFoldDB" id="A0A7K1UTP0"/>
<keyword evidence="6 8" id="KW-1133">Transmembrane helix</keyword>
<evidence type="ECO:0000259" key="9">
    <source>
        <dbReference type="Pfam" id="PF13231"/>
    </source>
</evidence>
<dbReference type="Pfam" id="PF13231">
    <property type="entry name" value="PMT_2"/>
    <property type="match status" value="1"/>
</dbReference>
<dbReference type="GO" id="GO:0009103">
    <property type="term" value="P:lipopolysaccharide biosynthetic process"/>
    <property type="evidence" value="ECO:0007669"/>
    <property type="project" value="UniProtKB-ARBA"/>
</dbReference>
<dbReference type="GO" id="GO:0016763">
    <property type="term" value="F:pentosyltransferase activity"/>
    <property type="evidence" value="ECO:0007669"/>
    <property type="project" value="TreeGrafter"/>
</dbReference>
<protein>
    <submittedName>
        <fullName evidence="10">Glycosyl transferase family 39</fullName>
    </submittedName>
</protein>
<evidence type="ECO:0000313" key="11">
    <source>
        <dbReference type="Proteomes" id="UP000466794"/>
    </source>
</evidence>
<evidence type="ECO:0000256" key="6">
    <source>
        <dbReference type="ARBA" id="ARBA00022989"/>
    </source>
</evidence>
<gene>
    <name evidence="10" type="ORF">GPX89_09760</name>
</gene>
<evidence type="ECO:0000256" key="1">
    <source>
        <dbReference type="ARBA" id="ARBA00004651"/>
    </source>
</evidence>
<feature type="transmembrane region" description="Helical" evidence="8">
    <location>
        <begin position="131"/>
        <end position="148"/>
    </location>
</feature>
<dbReference type="InterPro" id="IPR038731">
    <property type="entry name" value="RgtA/B/C-like"/>
</dbReference>
<dbReference type="EMBL" id="WRPP01000002">
    <property type="protein sequence ID" value="MVU77529.1"/>
    <property type="molecule type" value="Genomic_DNA"/>
</dbReference>
<proteinExistence type="predicted"/>
<evidence type="ECO:0000256" key="2">
    <source>
        <dbReference type="ARBA" id="ARBA00022475"/>
    </source>
</evidence>
<dbReference type="GO" id="GO:0005886">
    <property type="term" value="C:plasma membrane"/>
    <property type="evidence" value="ECO:0007669"/>
    <property type="project" value="UniProtKB-SubCell"/>
</dbReference>
<feature type="domain" description="Glycosyltransferase RgtA/B/C/D-like" evidence="9">
    <location>
        <begin position="15"/>
        <end position="175"/>
    </location>
</feature>
<organism evidence="10 11">
    <name type="scientific">Nocardia terrae</name>
    <dbReference type="NCBI Taxonomy" id="2675851"/>
    <lineage>
        <taxon>Bacteria</taxon>
        <taxon>Bacillati</taxon>
        <taxon>Actinomycetota</taxon>
        <taxon>Actinomycetes</taxon>
        <taxon>Mycobacteriales</taxon>
        <taxon>Nocardiaceae</taxon>
        <taxon>Nocardia</taxon>
    </lineage>
</organism>
<evidence type="ECO:0000256" key="7">
    <source>
        <dbReference type="ARBA" id="ARBA00023136"/>
    </source>
</evidence>
<evidence type="ECO:0000256" key="4">
    <source>
        <dbReference type="ARBA" id="ARBA00022679"/>
    </source>
</evidence>
<keyword evidence="11" id="KW-1185">Reference proteome</keyword>
<feature type="transmembrane region" description="Helical" evidence="8">
    <location>
        <begin position="285"/>
        <end position="307"/>
    </location>
</feature>